<keyword evidence="3" id="KW-0479">Metal-binding</keyword>
<comment type="cofactor">
    <cofactor evidence="1">
        <name>Zn(2+)</name>
        <dbReference type="ChEBI" id="CHEBI:29105"/>
    </cofactor>
</comment>
<reference evidence="7 8" key="1">
    <citation type="submission" date="2019-01" db="EMBL/GenBank/DDBJ databases">
        <authorList>
            <person name="Chen W.-M."/>
        </authorList>
    </citation>
    <scope>NUCLEOTIDE SEQUENCE [LARGE SCALE GENOMIC DNA]</scope>
    <source>
        <strain evidence="7 8">CCP-18</strain>
    </source>
</reference>
<comment type="caution">
    <text evidence="7">The sequence shown here is derived from an EMBL/GenBank/DDBJ whole genome shotgun (WGS) entry which is preliminary data.</text>
</comment>
<dbReference type="PANTHER" id="PTHR30096:SF0">
    <property type="entry name" value="4,5-DOPA DIOXYGENASE EXTRADIOL-LIKE PROTEIN"/>
    <property type="match status" value="1"/>
</dbReference>
<protein>
    <submittedName>
        <fullName evidence="7">Dioxygenase</fullName>
    </submittedName>
</protein>
<dbReference type="SUPFAM" id="SSF53213">
    <property type="entry name" value="LigB-like"/>
    <property type="match status" value="1"/>
</dbReference>
<dbReference type="InterPro" id="IPR004183">
    <property type="entry name" value="Xdiol_dOase_suB"/>
</dbReference>
<dbReference type="CDD" id="cd07363">
    <property type="entry name" value="45_DOPA_Dioxygenase"/>
    <property type="match status" value="1"/>
</dbReference>
<accession>A0A437LHA0</accession>
<evidence type="ECO:0000256" key="1">
    <source>
        <dbReference type="ARBA" id="ARBA00001947"/>
    </source>
</evidence>
<proteinExistence type="inferred from homology"/>
<dbReference type="OrthoDB" id="9790889at2"/>
<feature type="domain" description="Extradiol ring-cleavage dioxygenase class III enzyme subunit B" evidence="6">
    <location>
        <begin position="23"/>
        <end position="237"/>
    </location>
</feature>
<dbReference type="EMBL" id="SACM01000003">
    <property type="protein sequence ID" value="RVT84752.1"/>
    <property type="molecule type" value="Genomic_DNA"/>
</dbReference>
<evidence type="ECO:0000313" key="7">
    <source>
        <dbReference type="EMBL" id="RVT84752.1"/>
    </source>
</evidence>
<dbReference type="GO" id="GO:0016702">
    <property type="term" value="F:oxidoreductase activity, acting on single donors with incorporation of molecular oxygen, incorporation of two atoms of oxygen"/>
    <property type="evidence" value="ECO:0007669"/>
    <property type="project" value="UniProtKB-ARBA"/>
</dbReference>
<evidence type="ECO:0000256" key="5">
    <source>
        <dbReference type="ARBA" id="ARBA00023002"/>
    </source>
</evidence>
<evidence type="ECO:0000256" key="3">
    <source>
        <dbReference type="ARBA" id="ARBA00022723"/>
    </source>
</evidence>
<dbReference type="PIRSF" id="PIRSF006157">
    <property type="entry name" value="Doxgns_DODA"/>
    <property type="match status" value="1"/>
</dbReference>
<evidence type="ECO:0000256" key="2">
    <source>
        <dbReference type="ARBA" id="ARBA00007581"/>
    </source>
</evidence>
<evidence type="ECO:0000259" key="6">
    <source>
        <dbReference type="Pfam" id="PF02900"/>
    </source>
</evidence>
<dbReference type="Gene3D" id="3.40.830.10">
    <property type="entry name" value="LigB-like"/>
    <property type="match status" value="1"/>
</dbReference>
<dbReference type="PANTHER" id="PTHR30096">
    <property type="entry name" value="4,5-DOPA DIOXYGENASE EXTRADIOL-LIKE PROTEIN"/>
    <property type="match status" value="1"/>
</dbReference>
<name>A0A437LHA0_9BURK</name>
<evidence type="ECO:0000256" key="4">
    <source>
        <dbReference type="ARBA" id="ARBA00022833"/>
    </source>
</evidence>
<dbReference type="Pfam" id="PF02900">
    <property type="entry name" value="LigB"/>
    <property type="match status" value="1"/>
</dbReference>
<keyword evidence="8" id="KW-1185">Reference proteome</keyword>
<dbReference type="RefSeq" id="WP_127683154.1">
    <property type="nucleotide sequence ID" value="NZ_SACM01000003.1"/>
</dbReference>
<keyword evidence="5" id="KW-0560">Oxidoreductase</keyword>
<dbReference type="Proteomes" id="UP000288587">
    <property type="component" value="Unassembled WGS sequence"/>
</dbReference>
<keyword evidence="7" id="KW-0223">Dioxygenase</keyword>
<evidence type="ECO:0000313" key="8">
    <source>
        <dbReference type="Proteomes" id="UP000288587"/>
    </source>
</evidence>
<dbReference type="AlphaFoldDB" id="A0A437LHA0"/>
<keyword evidence="4" id="KW-0862">Zinc</keyword>
<comment type="similarity">
    <text evidence="2">Belongs to the DODA-type extradiol aromatic ring-opening dioxygenase family.</text>
</comment>
<dbReference type="GO" id="GO:0008270">
    <property type="term" value="F:zinc ion binding"/>
    <property type="evidence" value="ECO:0007669"/>
    <property type="project" value="InterPro"/>
</dbReference>
<dbReference type="InterPro" id="IPR014436">
    <property type="entry name" value="Extradiol_dOase_DODA"/>
</dbReference>
<sequence>MSLFIGHGAPTFALEPGPEGAALRAWAQARPRPAAVCVVSPHWMTAGFEVGTVAQPETIHDFGGFGPELEALQYPAPGHPALAQRAIDLLTAAGAQPRADAHRGLDHGAWVPLMHLYPEADVPAFQVSLPARIDGQGGSMAFALGRVLAPLADEGVLVIGSGSLTHNLRDLRAPGSPEAPHARAFVEHVMALLAARDEAGLQALWPNGLGAGLARQAHPTPDHWWPLLVALGAAGEGWQVEPVGPGGLRYGTLSMASLAFAA</sequence>
<gene>
    <name evidence="7" type="ORF">EOD73_11525</name>
</gene>
<organism evidence="7 8">
    <name type="scientific">Inhella crocodyli</name>
    <dbReference type="NCBI Taxonomy" id="2499851"/>
    <lineage>
        <taxon>Bacteria</taxon>
        <taxon>Pseudomonadati</taxon>
        <taxon>Pseudomonadota</taxon>
        <taxon>Betaproteobacteria</taxon>
        <taxon>Burkholderiales</taxon>
        <taxon>Sphaerotilaceae</taxon>
        <taxon>Inhella</taxon>
    </lineage>
</organism>
<dbReference type="GO" id="GO:0008198">
    <property type="term" value="F:ferrous iron binding"/>
    <property type="evidence" value="ECO:0007669"/>
    <property type="project" value="InterPro"/>
</dbReference>